<feature type="region of interest" description="Disordered" evidence="4">
    <location>
        <begin position="1068"/>
        <end position="1270"/>
    </location>
</feature>
<evidence type="ECO:0000256" key="4">
    <source>
        <dbReference type="SAM" id="MobiDB-lite"/>
    </source>
</evidence>
<dbReference type="InterPro" id="IPR001452">
    <property type="entry name" value="SH3_domain"/>
</dbReference>
<gene>
    <name evidence="7" type="ORF">MONBRDRAFT_34215</name>
</gene>
<dbReference type="SMART" id="SM00326">
    <property type="entry name" value="SH3"/>
    <property type="match status" value="1"/>
</dbReference>
<dbReference type="InterPro" id="IPR036028">
    <property type="entry name" value="SH3-like_dom_sf"/>
</dbReference>
<evidence type="ECO:0008006" key="9">
    <source>
        <dbReference type="Google" id="ProtNLM"/>
    </source>
</evidence>
<evidence type="ECO:0000256" key="3">
    <source>
        <dbReference type="SAM" id="Coils"/>
    </source>
</evidence>
<accession>A9VAA1</accession>
<dbReference type="GO" id="GO:0005886">
    <property type="term" value="C:plasma membrane"/>
    <property type="evidence" value="ECO:0000318"/>
    <property type="project" value="GO_Central"/>
</dbReference>
<keyword evidence="8" id="KW-1185">Reference proteome</keyword>
<dbReference type="InterPro" id="IPR011993">
    <property type="entry name" value="PH-like_dom_sf"/>
</dbReference>
<keyword evidence="3" id="KW-0175">Coiled coil</keyword>
<dbReference type="GeneID" id="5894944"/>
<name>A9VAA1_MONBE</name>
<dbReference type="PROSITE" id="PS50002">
    <property type="entry name" value="SH3"/>
    <property type="match status" value="1"/>
</dbReference>
<dbReference type="GO" id="GO:0007266">
    <property type="term" value="P:Rho protein signal transduction"/>
    <property type="evidence" value="ECO:0000318"/>
    <property type="project" value="GO_Central"/>
</dbReference>
<dbReference type="GO" id="GO:0003779">
    <property type="term" value="F:actin binding"/>
    <property type="evidence" value="ECO:0000318"/>
    <property type="project" value="GO_Central"/>
</dbReference>
<dbReference type="SUPFAM" id="SSF50729">
    <property type="entry name" value="PH domain-like"/>
    <property type="match status" value="1"/>
</dbReference>
<evidence type="ECO:0000256" key="1">
    <source>
        <dbReference type="ARBA" id="ARBA00022443"/>
    </source>
</evidence>
<dbReference type="Gene3D" id="2.30.30.40">
    <property type="entry name" value="SH3 Domains"/>
    <property type="match status" value="1"/>
</dbReference>
<feature type="domain" description="WH2" evidence="6">
    <location>
        <begin position="1236"/>
        <end position="1253"/>
    </location>
</feature>
<feature type="compositionally biased region" description="Pro residues" evidence="4">
    <location>
        <begin position="798"/>
        <end position="807"/>
    </location>
</feature>
<evidence type="ECO:0000259" key="5">
    <source>
        <dbReference type="PROSITE" id="PS50002"/>
    </source>
</evidence>
<dbReference type="Pfam" id="PF18016">
    <property type="entry name" value="SAM_3"/>
    <property type="match status" value="1"/>
</dbReference>
<dbReference type="SUPFAM" id="SSF47769">
    <property type="entry name" value="SAM/Pointed domain"/>
    <property type="match status" value="1"/>
</dbReference>
<dbReference type="GO" id="GO:0035023">
    <property type="term" value="P:regulation of Rho protein signal transduction"/>
    <property type="evidence" value="ECO:0000318"/>
    <property type="project" value="GO_Central"/>
</dbReference>
<feature type="region of interest" description="Disordered" evidence="4">
    <location>
        <begin position="360"/>
        <end position="383"/>
    </location>
</feature>
<feature type="compositionally biased region" description="Low complexity" evidence="4">
    <location>
        <begin position="1069"/>
        <end position="1084"/>
    </location>
</feature>
<dbReference type="InterPro" id="IPR013761">
    <property type="entry name" value="SAM/pointed_sf"/>
</dbReference>
<feature type="compositionally biased region" description="Low complexity" evidence="4">
    <location>
        <begin position="1403"/>
        <end position="1415"/>
    </location>
</feature>
<dbReference type="KEGG" id="mbr:MONBRDRAFT_34215"/>
<feature type="compositionally biased region" description="Low complexity" evidence="4">
    <location>
        <begin position="1092"/>
        <end position="1101"/>
    </location>
</feature>
<feature type="domain" description="SH3" evidence="5">
    <location>
        <begin position="701"/>
        <end position="760"/>
    </location>
</feature>
<dbReference type="OMA" id="WEGVPAW"/>
<sequence length="1610" mass="171832">MHSEETIEALRKAGLHDDEAVPVEDFVEEHFAADLRRKAQAIPLAGGDSLQFEFSADQDDYVTLRSSMTFETYGDETLPLAEREAEPRIRRNTLTLSALAEQYGFDPTLVQWGQDDAQLEDDDINLENLENATDLPNYLKREANGTVLFSVDHLQTVNLDQNLPGGAPLAHDAIDLLRREASFWTQAVDLWFTPSGVHFRDALSQRDLKSFDIRNVFHAAVANDDSLGLLFAFVTRINDCWEGHVFLCDEVFLTTLDDADKPQRVPASRGLQARAMFHQLTHLLSLYNPTALAVSRDKRLVRGHNALARVGYKPPVDYNESTLARPKPNDVSFGQLVNGLLSDVRTFTIRIRMLMNDDNENTAAVDPPAQGRRSRRNSKQSDIFPLDDRPLIRALVTMSAFPELQFADDVFISPRDLVFEIVTALRDVVQSEGSYTHVRSIAEPGMSIAGLKFLLSVLDGKGQAADRLRFWRSLGSNWNAGRADKDLFVLYQPRHSHGQLREQWEAEQATIAETFVASTDLLNSSQPVGLSNLGSAVEEALLPVPELPSLPRPDGVDDGSLHIDPSKLPPPPALPSAPGPAVPAPPAPPGAGGAPPPPPAPPAPGVPPPPQFSAIPPPPPAPPAGNDFKSQLAARARAIDGGATGAPPPPPPPPGTGVAASSANEARKPASGTTLPPARTVRELLQPPAALPPAPGMDSDEFDIFVECAYPHDAANQKELSIYVGEVLRVLDNRKNWWLVCNSIDQTGFVPRNYLLDEDGMPVEYSDMPLVRNGRLMYPPERPQAPVAPSAPAAAGGAPPPPPPPATGAPAAPAAPLDLNAAILAKGQQLKKGEETPAPAPQLAETGDSAGPGGLNLHELRRRAKNRQGSRASLNIDEMLAARRGQCLPMDATPPEVVDWLTAQGLGDVAGKFAHVTGAELLHMNRQAIKNMSNLATSTRVYAKLEASREAANVHLAQGAASWNAPAPPAATTGAATAQPRPEHKGEDMLLNRARDTERMEHINDALNQVRDQARRRQSAHGWDRLKGNMRRASQIEMAAPAAEPEIPGLDDPSLPQWKRDLLIKRFRQQQQQPSTTSTSTATSLPPPPAVSQPGAPAAAVAPPPPPPAWNQAPQRPAATMAPPPPVAAGAPPPPPPPVAAAAPPPPPPPAFGGAPPPPPPPPGAAGAPPPPPPPAASGNNLLSALKNRAPLRAAPSQSSGDGGARDSSGDLLRELQQGKQLRSVQPGSTTRASAGESDFLSEIRSGIQLKKTSSSVALAPPPPAETSFSRDIQQAALQPVDSYHKMDYKPPAVAAAPAPPPSTTTAKGTSEGQMPAPGSGGRPVAPTHGPDGDQLPDWKRKVLQKKLDDEWSAAQAQQAEARAKEARWEGVPAWKRAVLERKERVAAGLEEAPPTERPMPDARGPPAVASSSAVAPPPPVAVPPGRGQPPPPTTTTPARTQPYYQQMQQSQQQRYAATSSAVPSAQPQAAATTRAQAPTGQDQPVPEVMDDAERMRKLEMLNQRFAARRQTGPGAGAPPPVSMAAPPAVAVPAPAPAAASAPAEDETPPAWRAAIEQRKQEKIQKQLEEERQKRALAEKRWEGVPAWKRAIIEKKEAAEQEAQGFPPPP</sequence>
<dbReference type="eggNOG" id="KOG3671">
    <property type="taxonomic scope" value="Eukaryota"/>
</dbReference>
<feature type="compositionally biased region" description="Low complexity" evidence="4">
    <location>
        <begin position="1436"/>
        <end position="1479"/>
    </location>
</feature>
<evidence type="ECO:0000313" key="7">
    <source>
        <dbReference type="EMBL" id="EDQ85504.1"/>
    </source>
</evidence>
<dbReference type="InParanoid" id="A9VAA1"/>
<dbReference type="STRING" id="81824.A9VAA1"/>
<feature type="region of interest" description="Disordered" evidence="4">
    <location>
        <begin position="1008"/>
        <end position="1030"/>
    </location>
</feature>
<dbReference type="FunFam" id="2.30.30.40:FF:000542">
    <property type="entry name" value="EPS8 like 1"/>
    <property type="match status" value="1"/>
</dbReference>
<dbReference type="InterPro" id="IPR041418">
    <property type="entry name" value="SAM_3"/>
</dbReference>
<feature type="compositionally biased region" description="Low complexity" evidence="4">
    <location>
        <begin position="785"/>
        <end position="797"/>
    </location>
</feature>
<dbReference type="EMBL" id="CH991573">
    <property type="protein sequence ID" value="EDQ85504.1"/>
    <property type="molecule type" value="Genomic_DNA"/>
</dbReference>
<feature type="region of interest" description="Disordered" evidence="4">
    <location>
        <begin position="775"/>
        <end position="813"/>
    </location>
</feature>
<dbReference type="PROSITE" id="PS51082">
    <property type="entry name" value="WH2"/>
    <property type="match status" value="1"/>
</dbReference>
<organism evidence="7 8">
    <name type="scientific">Monosiga brevicollis</name>
    <name type="common">Choanoflagellate</name>
    <dbReference type="NCBI Taxonomy" id="81824"/>
    <lineage>
        <taxon>Eukaryota</taxon>
        <taxon>Choanoflagellata</taxon>
        <taxon>Craspedida</taxon>
        <taxon>Salpingoecidae</taxon>
        <taxon>Monosiga</taxon>
    </lineage>
</organism>
<dbReference type="Pfam" id="PF14604">
    <property type="entry name" value="SH3_9"/>
    <property type="match status" value="1"/>
</dbReference>
<feature type="region of interest" description="Disordered" evidence="4">
    <location>
        <begin position="829"/>
        <end position="856"/>
    </location>
</feature>
<dbReference type="Gene3D" id="2.30.29.30">
    <property type="entry name" value="Pleckstrin-homology domain (PH domain)/Phosphotyrosine-binding domain (PTB)"/>
    <property type="match status" value="1"/>
</dbReference>
<protein>
    <recommendedName>
        <fullName evidence="9">SH3 domain-containing protein</fullName>
    </recommendedName>
</protein>
<dbReference type="InterPro" id="IPR039801">
    <property type="entry name" value="EPS8-like"/>
</dbReference>
<dbReference type="RefSeq" id="XP_001749695.1">
    <property type="nucleotide sequence ID" value="XM_001749643.1"/>
</dbReference>
<evidence type="ECO:0000256" key="2">
    <source>
        <dbReference type="PROSITE-ProRule" id="PRU00192"/>
    </source>
</evidence>
<keyword evidence="1 2" id="KW-0728">SH3 domain</keyword>
<feature type="compositionally biased region" description="Polar residues" evidence="4">
    <location>
        <begin position="1218"/>
        <end position="1233"/>
    </location>
</feature>
<dbReference type="Proteomes" id="UP000001357">
    <property type="component" value="Unassembled WGS sequence"/>
</dbReference>
<feature type="coiled-coil region" evidence="3">
    <location>
        <begin position="1554"/>
        <end position="1581"/>
    </location>
</feature>
<feature type="region of interest" description="Disordered" evidence="4">
    <location>
        <begin position="1291"/>
        <end position="1488"/>
    </location>
</feature>
<dbReference type="Gene3D" id="1.10.150.50">
    <property type="entry name" value="Transcription Factor, Ets-1"/>
    <property type="match status" value="1"/>
</dbReference>
<evidence type="ECO:0000259" key="6">
    <source>
        <dbReference type="PROSITE" id="PS51082"/>
    </source>
</evidence>
<feature type="compositionally biased region" description="Pro residues" evidence="4">
    <location>
        <begin position="1122"/>
        <end position="1176"/>
    </location>
</feature>
<dbReference type="SUPFAM" id="SSF50044">
    <property type="entry name" value="SH3-domain"/>
    <property type="match status" value="1"/>
</dbReference>
<dbReference type="PANTHER" id="PTHR12287:SF23">
    <property type="entry name" value="AROUSER, ISOFORM A-RELATED"/>
    <property type="match status" value="1"/>
</dbReference>
<feature type="region of interest" description="Disordered" evidence="4">
    <location>
        <begin position="640"/>
        <end position="678"/>
    </location>
</feature>
<proteinExistence type="predicted"/>
<evidence type="ECO:0000313" key="8">
    <source>
        <dbReference type="Proteomes" id="UP000001357"/>
    </source>
</evidence>
<feature type="region of interest" description="Disordered" evidence="4">
    <location>
        <begin position="963"/>
        <end position="988"/>
    </location>
</feature>
<feature type="compositionally biased region" description="Pro residues" evidence="4">
    <location>
        <begin position="646"/>
        <end position="655"/>
    </location>
</feature>
<dbReference type="PANTHER" id="PTHR12287">
    <property type="entry name" value="EPIDERMAL GROWTH FACTOR RECEPTOR KINASE SUBSTRATE EPS8-RELATED PROTEIN"/>
    <property type="match status" value="1"/>
</dbReference>
<feature type="compositionally biased region" description="Low complexity" evidence="4">
    <location>
        <begin position="1110"/>
        <end position="1121"/>
    </location>
</feature>
<feature type="compositionally biased region" description="Pro residues" evidence="4">
    <location>
        <begin position="1416"/>
        <end position="1435"/>
    </location>
</feature>
<feature type="compositionally biased region" description="Basic and acidic residues" evidence="4">
    <location>
        <begin position="1204"/>
        <end position="1214"/>
    </location>
</feature>
<dbReference type="SMART" id="SM00246">
    <property type="entry name" value="WH2"/>
    <property type="match status" value="2"/>
</dbReference>
<feature type="compositionally biased region" description="Low complexity" evidence="4">
    <location>
        <begin position="963"/>
        <end position="980"/>
    </location>
</feature>
<feature type="compositionally biased region" description="Basic and acidic residues" evidence="4">
    <location>
        <begin position="1337"/>
        <end position="1350"/>
    </location>
</feature>
<feature type="region of interest" description="Disordered" evidence="4">
    <location>
        <begin position="545"/>
        <end position="628"/>
    </location>
</feature>
<dbReference type="InterPro" id="IPR003124">
    <property type="entry name" value="WH2_dom"/>
</dbReference>
<feature type="compositionally biased region" description="Pro residues" evidence="4">
    <location>
        <begin position="567"/>
        <end position="623"/>
    </location>
</feature>
<reference evidence="7 8" key="1">
    <citation type="journal article" date="2008" name="Nature">
        <title>The genome of the choanoflagellate Monosiga brevicollis and the origin of metazoans.</title>
        <authorList>
            <consortium name="JGI Sequencing"/>
            <person name="King N."/>
            <person name="Westbrook M.J."/>
            <person name="Young S.L."/>
            <person name="Kuo A."/>
            <person name="Abedin M."/>
            <person name="Chapman J."/>
            <person name="Fairclough S."/>
            <person name="Hellsten U."/>
            <person name="Isogai Y."/>
            <person name="Letunic I."/>
            <person name="Marr M."/>
            <person name="Pincus D."/>
            <person name="Putnam N."/>
            <person name="Rokas A."/>
            <person name="Wright K.J."/>
            <person name="Zuzow R."/>
            <person name="Dirks W."/>
            <person name="Good M."/>
            <person name="Goodstein D."/>
            <person name="Lemons D."/>
            <person name="Li W."/>
            <person name="Lyons J.B."/>
            <person name="Morris A."/>
            <person name="Nichols S."/>
            <person name="Richter D.J."/>
            <person name="Salamov A."/>
            <person name="Bork P."/>
            <person name="Lim W.A."/>
            <person name="Manning G."/>
            <person name="Miller W.T."/>
            <person name="McGinnis W."/>
            <person name="Shapiro H."/>
            <person name="Tjian R."/>
            <person name="Grigoriev I.V."/>
            <person name="Rokhsar D."/>
        </authorList>
    </citation>
    <scope>NUCLEOTIDE SEQUENCE [LARGE SCALE GENOMIC DNA]</scope>
    <source>
        <strain evidence="8">MX1 / ATCC 50154</strain>
    </source>
</reference>